<dbReference type="OrthoDB" id="9765468at2"/>
<keyword evidence="5" id="KW-1185">Reference proteome</keyword>
<dbReference type="Pfam" id="PF00391">
    <property type="entry name" value="PEP-utilizers"/>
    <property type="match status" value="1"/>
</dbReference>
<gene>
    <name evidence="2" type="ORF">CU635_11020</name>
    <name evidence="3" type="ORF">CVD25_10180</name>
</gene>
<dbReference type="PANTHER" id="PTHR43615:SF1">
    <property type="entry name" value="PPDK_N DOMAIN-CONTAINING PROTEIN"/>
    <property type="match status" value="1"/>
</dbReference>
<evidence type="ECO:0000313" key="5">
    <source>
        <dbReference type="Proteomes" id="UP000235114"/>
    </source>
</evidence>
<dbReference type="Proteomes" id="UP000235114">
    <property type="component" value="Unassembled WGS sequence"/>
</dbReference>
<dbReference type="Gene3D" id="3.50.30.10">
    <property type="entry name" value="Phosphohistidine domain"/>
    <property type="match status" value="1"/>
</dbReference>
<feature type="domain" description="PEP-utilising enzyme mobile" evidence="1">
    <location>
        <begin position="487"/>
        <end position="558"/>
    </location>
</feature>
<dbReference type="InterPro" id="IPR036637">
    <property type="entry name" value="Phosphohistidine_dom_sf"/>
</dbReference>
<dbReference type="InterPro" id="IPR051549">
    <property type="entry name" value="PEP_Utilizing_Enz"/>
</dbReference>
<dbReference type="RefSeq" id="WP_101577412.1">
    <property type="nucleotide sequence ID" value="NZ_PGVA01000024.1"/>
</dbReference>
<comment type="caution">
    <text evidence="2">The sequence shown here is derived from an EMBL/GenBank/DDBJ whole genome shotgun (WGS) entry which is preliminary data.</text>
</comment>
<evidence type="ECO:0000313" key="4">
    <source>
        <dbReference type="Proteomes" id="UP000234951"/>
    </source>
</evidence>
<dbReference type="SUPFAM" id="SSF52009">
    <property type="entry name" value="Phosphohistidine domain"/>
    <property type="match status" value="1"/>
</dbReference>
<dbReference type="Proteomes" id="UP000234951">
    <property type="component" value="Unassembled WGS sequence"/>
</dbReference>
<dbReference type="GO" id="GO:0016772">
    <property type="term" value="F:transferase activity, transferring phosphorus-containing groups"/>
    <property type="evidence" value="ECO:0007669"/>
    <property type="project" value="InterPro"/>
</dbReference>
<accession>A0A2N5GMA6</accession>
<evidence type="ECO:0000259" key="1">
    <source>
        <dbReference type="Pfam" id="PF00391"/>
    </source>
</evidence>
<reference evidence="2 4" key="1">
    <citation type="submission" date="2017-11" db="EMBL/GenBank/DDBJ databases">
        <title>Comparitive Functional Genomics of Dry Heat Resistant strains isolated from the Viking Spacecraft.</title>
        <authorList>
            <person name="Seuylemezian A."/>
            <person name="Cooper K."/>
            <person name="Vaishampayan P."/>
        </authorList>
    </citation>
    <scope>NUCLEOTIDE SEQUENCE [LARGE SCALE GENOMIC DNA]</scope>
    <source>
        <strain evidence="2 4">M4.6</strain>
    </source>
</reference>
<organism evidence="2 4">
    <name type="scientific">Bacillus canaveralius</name>
    <dbReference type="NCBI Taxonomy" id="1403243"/>
    <lineage>
        <taxon>Bacteria</taxon>
        <taxon>Bacillati</taxon>
        <taxon>Bacillota</taxon>
        <taxon>Bacilli</taxon>
        <taxon>Bacillales</taxon>
        <taxon>Bacillaceae</taxon>
        <taxon>Bacillus</taxon>
    </lineage>
</organism>
<dbReference type="AlphaFoldDB" id="A0A2N5GMA6"/>
<proteinExistence type="predicted"/>
<sequence length="564" mass="64827">MTVKSTSNDVLGEFFGSPSFQVNWQSEADKKEFWWFDDLHVPRPVSPLYFDIGGWWGDACKYMYRRFGVPFGKDWQARNINGYVYTAVMRREAEEAEKLAPYFGMMLPIYATRFLKWWDDRYLPEIKRNLEYLDKFPYDEASLPEMMVLLEDALDIQERHLRIHWILNLAQFAAFQQFGQVASEVAGEEAASKFSGKILVSVQDKNWDSSRDLWSIKEEIKVDSALQAVFSDHDNFQDIITSLDSSPRGKEILQKINDYKEEYGYKAVYTHEYTYELWKENPAPIYEMLRNYLDSDYDFHKDITRVAEEQKNAVEGLRSLIQSEDDSKKFESALELALAMAPLTPDHHFYIDQGTYARMRISIKELGKKFAARDGINQPEDIFYLLYDEIRQLAATPDAFDARALVAERKAEQDRANDITPRDWVGTADYWSLYEQAYVGVWGYPERFELSKTKDQETTEIQGLAASPGVVEGIARFVNNPEDFDKIKQGEILVCRMTNPAWTLLFSKISGLVTDSGGALSHPAVIAREYGIPAVTSTLDATSKIRTGQRIRVDGSTGIVSIIE</sequence>
<dbReference type="PANTHER" id="PTHR43615">
    <property type="entry name" value="PHOSPHOENOLPYRUVATE SYNTHASE-RELATED"/>
    <property type="match status" value="1"/>
</dbReference>
<evidence type="ECO:0000313" key="3">
    <source>
        <dbReference type="EMBL" id="PLR96999.1"/>
    </source>
</evidence>
<evidence type="ECO:0000313" key="2">
    <source>
        <dbReference type="EMBL" id="PLR82997.1"/>
    </source>
</evidence>
<reference evidence="3 5" key="2">
    <citation type="submission" date="2017-12" db="EMBL/GenBank/DDBJ databases">
        <title>Comparative Functional Genomics of Dry Heat Resistant strains isolated from the Viking Spacecraft.</title>
        <authorList>
            <person name="Seuylemezian A."/>
            <person name="Cooper K."/>
            <person name="Vaishampayan P."/>
        </authorList>
    </citation>
    <scope>NUCLEOTIDE SEQUENCE [LARGE SCALE GENOMIC DNA]</scope>
    <source>
        <strain evidence="3 5">ATCC 29669</strain>
    </source>
</reference>
<dbReference type="EMBL" id="PGVD01000028">
    <property type="protein sequence ID" value="PLR96999.1"/>
    <property type="molecule type" value="Genomic_DNA"/>
</dbReference>
<protein>
    <submittedName>
        <fullName evidence="2">PEP-utilizing protein mobile subunit</fullName>
    </submittedName>
</protein>
<dbReference type="InterPro" id="IPR008279">
    <property type="entry name" value="PEP-util_enz_mobile_dom"/>
</dbReference>
<name>A0A2N5GMA6_9BACI</name>
<dbReference type="EMBL" id="PGVA01000024">
    <property type="protein sequence ID" value="PLR82997.1"/>
    <property type="molecule type" value="Genomic_DNA"/>
</dbReference>